<name>A0A9P4U472_9PEZI</name>
<evidence type="ECO:0000313" key="5">
    <source>
        <dbReference type="Proteomes" id="UP000800235"/>
    </source>
</evidence>
<feature type="signal peptide" evidence="3">
    <location>
        <begin position="1"/>
        <end position="16"/>
    </location>
</feature>
<feature type="transmembrane region" description="Helical" evidence="2">
    <location>
        <begin position="308"/>
        <end position="331"/>
    </location>
</feature>
<evidence type="ECO:0000256" key="2">
    <source>
        <dbReference type="SAM" id="Phobius"/>
    </source>
</evidence>
<evidence type="ECO:0000256" key="3">
    <source>
        <dbReference type="SAM" id="SignalP"/>
    </source>
</evidence>
<proteinExistence type="predicted"/>
<accession>A0A9P4U472</accession>
<keyword evidence="2" id="KW-1133">Transmembrane helix</keyword>
<gene>
    <name evidence="4" type="ORF">EJ08DRAFT_691832</name>
</gene>
<feature type="compositionally biased region" description="Basic residues" evidence="1">
    <location>
        <begin position="249"/>
        <end position="258"/>
    </location>
</feature>
<feature type="compositionally biased region" description="Low complexity" evidence="1">
    <location>
        <begin position="70"/>
        <end position="84"/>
    </location>
</feature>
<keyword evidence="2" id="KW-0812">Transmembrane</keyword>
<evidence type="ECO:0000313" key="4">
    <source>
        <dbReference type="EMBL" id="KAF2436670.1"/>
    </source>
</evidence>
<protein>
    <submittedName>
        <fullName evidence="4">Uncharacterized protein</fullName>
    </submittedName>
</protein>
<comment type="caution">
    <text evidence="4">The sequence shown here is derived from an EMBL/GenBank/DDBJ whole genome shotgun (WGS) entry which is preliminary data.</text>
</comment>
<keyword evidence="3" id="KW-0732">Signal</keyword>
<sequence>MKLTLLLPLLITSILAHDEPIDTPDDAPSTSWITDIVTETTTTTICPEDCTYTGASESTTSLAERATSLTESTASLTESTASLTDTNTTPVYPDRTTSSETSSDSQEFEDVVWITETRFTTVTVTPTTITELTVTSTLGSDPLEEITTIPLEDLLVSITDTTTSKFGAANTTSTLLSNNSFGEFAQNSTTGGMLAKPGEKPYIDGFWKNKKHASIVEGEKKYNGSTGVNTTSYPKVANFVRRHLPGHVHGHTHTHTHAHSTPLPAPLIPRGRRDETAATGPRWDWWQQSYSEDVASEGKRRFFFPCEIWVGIAAVVLAVWMCFKCISYVRLDTNRRRPARPFHEVLERVERNEVNDETIPRTYSGDLEKEGPL</sequence>
<keyword evidence="5" id="KW-1185">Reference proteome</keyword>
<feature type="region of interest" description="Disordered" evidence="1">
    <location>
        <begin position="70"/>
        <end position="106"/>
    </location>
</feature>
<feature type="chain" id="PRO_5040252087" evidence="3">
    <location>
        <begin position="17"/>
        <end position="373"/>
    </location>
</feature>
<keyword evidence="2" id="KW-0472">Membrane</keyword>
<reference evidence="4" key="1">
    <citation type="journal article" date="2020" name="Stud. Mycol.">
        <title>101 Dothideomycetes genomes: a test case for predicting lifestyles and emergence of pathogens.</title>
        <authorList>
            <person name="Haridas S."/>
            <person name="Albert R."/>
            <person name="Binder M."/>
            <person name="Bloem J."/>
            <person name="Labutti K."/>
            <person name="Salamov A."/>
            <person name="Andreopoulos B."/>
            <person name="Baker S."/>
            <person name="Barry K."/>
            <person name="Bills G."/>
            <person name="Bluhm B."/>
            <person name="Cannon C."/>
            <person name="Castanera R."/>
            <person name="Culley D."/>
            <person name="Daum C."/>
            <person name="Ezra D."/>
            <person name="Gonzalez J."/>
            <person name="Henrissat B."/>
            <person name="Kuo A."/>
            <person name="Liang C."/>
            <person name="Lipzen A."/>
            <person name="Lutzoni F."/>
            <person name="Magnuson J."/>
            <person name="Mondo S."/>
            <person name="Nolan M."/>
            <person name="Ohm R."/>
            <person name="Pangilinan J."/>
            <person name="Park H.-J."/>
            <person name="Ramirez L."/>
            <person name="Alfaro M."/>
            <person name="Sun H."/>
            <person name="Tritt A."/>
            <person name="Yoshinaga Y."/>
            <person name="Zwiers L.-H."/>
            <person name="Turgeon B."/>
            <person name="Goodwin S."/>
            <person name="Spatafora J."/>
            <person name="Crous P."/>
            <person name="Grigoriev I."/>
        </authorList>
    </citation>
    <scope>NUCLEOTIDE SEQUENCE</scope>
    <source>
        <strain evidence="4">CBS 130266</strain>
    </source>
</reference>
<organism evidence="4 5">
    <name type="scientific">Tothia fuscella</name>
    <dbReference type="NCBI Taxonomy" id="1048955"/>
    <lineage>
        <taxon>Eukaryota</taxon>
        <taxon>Fungi</taxon>
        <taxon>Dikarya</taxon>
        <taxon>Ascomycota</taxon>
        <taxon>Pezizomycotina</taxon>
        <taxon>Dothideomycetes</taxon>
        <taxon>Pleosporomycetidae</taxon>
        <taxon>Venturiales</taxon>
        <taxon>Cylindrosympodiaceae</taxon>
        <taxon>Tothia</taxon>
    </lineage>
</organism>
<feature type="compositionally biased region" description="Low complexity" evidence="1">
    <location>
        <begin position="94"/>
        <end position="105"/>
    </location>
</feature>
<dbReference type="AlphaFoldDB" id="A0A9P4U472"/>
<feature type="region of interest" description="Disordered" evidence="1">
    <location>
        <begin position="249"/>
        <end position="268"/>
    </location>
</feature>
<evidence type="ECO:0000256" key="1">
    <source>
        <dbReference type="SAM" id="MobiDB-lite"/>
    </source>
</evidence>
<dbReference type="EMBL" id="MU007010">
    <property type="protein sequence ID" value="KAF2436670.1"/>
    <property type="molecule type" value="Genomic_DNA"/>
</dbReference>
<dbReference type="Proteomes" id="UP000800235">
    <property type="component" value="Unassembled WGS sequence"/>
</dbReference>